<evidence type="ECO:0000256" key="4">
    <source>
        <dbReference type="ARBA" id="ARBA00022630"/>
    </source>
</evidence>
<comment type="pathway">
    <text evidence="3 15">Cofactor biosynthesis; FMN biosynthesis; FMN from riboflavin (ATP route): step 1/1.</text>
</comment>
<dbReference type="GO" id="GO:0009398">
    <property type="term" value="P:FMN biosynthetic process"/>
    <property type="evidence" value="ECO:0007669"/>
    <property type="project" value="UniProtKB-UniRule"/>
</dbReference>
<comment type="pathway">
    <text evidence="2 15">Cofactor biosynthesis; FAD biosynthesis; FAD from FMN: step 1/1.</text>
</comment>
<evidence type="ECO:0000256" key="1">
    <source>
        <dbReference type="ARBA" id="ARBA00002121"/>
    </source>
</evidence>
<dbReference type="SUPFAM" id="SSF82114">
    <property type="entry name" value="Riboflavin kinase-like"/>
    <property type="match status" value="1"/>
</dbReference>
<keyword evidence="8 15" id="KW-0547">Nucleotide-binding</keyword>
<reference evidence="18" key="1">
    <citation type="submission" date="2018-12" db="EMBL/GenBank/DDBJ databases">
        <title>Tengunoibacter tsumagoiensis gen. nov., sp. nov., Dictyobacter kobayashii sp. nov., D. alpinus sp. nov., and D. joshuensis sp. nov. and description of Dictyobacteraceae fam. nov. within the order Ktedonobacterales isolated from Tengu-no-mugimeshi.</title>
        <authorList>
            <person name="Wang C.M."/>
            <person name="Zheng Y."/>
            <person name="Sakai Y."/>
            <person name="Toyoda A."/>
            <person name="Minakuchi Y."/>
            <person name="Abe K."/>
            <person name="Yokota A."/>
            <person name="Yabe S."/>
        </authorList>
    </citation>
    <scope>NUCLEOTIDE SEQUENCE [LARGE SCALE GENOMIC DNA]</scope>
    <source>
        <strain evidence="18">Uno3</strain>
    </source>
</reference>
<evidence type="ECO:0000256" key="7">
    <source>
        <dbReference type="ARBA" id="ARBA00022695"/>
    </source>
</evidence>
<dbReference type="PANTHER" id="PTHR22749:SF6">
    <property type="entry name" value="RIBOFLAVIN KINASE"/>
    <property type="match status" value="1"/>
</dbReference>
<evidence type="ECO:0000313" key="18">
    <source>
        <dbReference type="Proteomes" id="UP000287352"/>
    </source>
</evidence>
<dbReference type="GO" id="GO:0003919">
    <property type="term" value="F:FMN adenylyltransferase activity"/>
    <property type="evidence" value="ECO:0007669"/>
    <property type="project" value="UniProtKB-UniRule"/>
</dbReference>
<keyword evidence="6 15" id="KW-0808">Transferase</keyword>
<dbReference type="PIRSF" id="PIRSF004491">
    <property type="entry name" value="FAD_Synth"/>
    <property type="match status" value="1"/>
</dbReference>
<dbReference type="Pfam" id="PF06574">
    <property type="entry name" value="FAD_syn"/>
    <property type="match status" value="1"/>
</dbReference>
<dbReference type="CDD" id="cd02064">
    <property type="entry name" value="FAD_synthetase_N"/>
    <property type="match status" value="1"/>
</dbReference>
<evidence type="ECO:0000256" key="8">
    <source>
        <dbReference type="ARBA" id="ARBA00022741"/>
    </source>
</evidence>
<dbReference type="OrthoDB" id="9803667at2"/>
<dbReference type="GO" id="GO:0008531">
    <property type="term" value="F:riboflavin kinase activity"/>
    <property type="evidence" value="ECO:0007669"/>
    <property type="project" value="UniProtKB-UniRule"/>
</dbReference>
<evidence type="ECO:0000256" key="9">
    <source>
        <dbReference type="ARBA" id="ARBA00022777"/>
    </source>
</evidence>
<dbReference type="Proteomes" id="UP000287352">
    <property type="component" value="Unassembled WGS sequence"/>
</dbReference>
<dbReference type="InterPro" id="IPR002606">
    <property type="entry name" value="Riboflavin_kinase_bac"/>
</dbReference>
<dbReference type="Pfam" id="PF01687">
    <property type="entry name" value="Flavokinase"/>
    <property type="match status" value="1"/>
</dbReference>
<evidence type="ECO:0000256" key="11">
    <source>
        <dbReference type="ARBA" id="ARBA00022840"/>
    </source>
</evidence>
<dbReference type="SMART" id="SM00904">
    <property type="entry name" value="Flavokinase"/>
    <property type="match status" value="1"/>
</dbReference>
<dbReference type="InterPro" id="IPR014729">
    <property type="entry name" value="Rossmann-like_a/b/a_fold"/>
</dbReference>
<dbReference type="UniPathway" id="UPA00277">
    <property type="reaction ID" value="UER00407"/>
</dbReference>
<keyword evidence="4 15" id="KW-0285">Flavoprotein</keyword>
<evidence type="ECO:0000256" key="15">
    <source>
        <dbReference type="PIRNR" id="PIRNR004491"/>
    </source>
</evidence>
<dbReference type="PANTHER" id="PTHR22749">
    <property type="entry name" value="RIBOFLAVIN KINASE/FMN ADENYLYLTRANSFERASE"/>
    <property type="match status" value="1"/>
</dbReference>
<evidence type="ECO:0000256" key="13">
    <source>
        <dbReference type="ARBA" id="ARBA00047880"/>
    </source>
</evidence>
<keyword evidence="10 15" id="KW-0274">FAD</keyword>
<keyword evidence="18" id="KW-1185">Reference proteome</keyword>
<accession>A0A402A323</accession>
<protein>
    <recommendedName>
        <fullName evidence="15">Riboflavin biosynthesis protein</fullName>
    </recommendedName>
    <domain>
        <recommendedName>
            <fullName evidence="15">Riboflavin kinase</fullName>
            <ecNumber evidence="15">2.7.1.26</ecNumber>
        </recommendedName>
        <alternativeName>
            <fullName evidence="15">Flavokinase</fullName>
        </alternativeName>
    </domain>
    <domain>
        <recommendedName>
            <fullName evidence="15">FMN adenylyltransferase</fullName>
            <ecNumber evidence="15">2.7.7.2</ecNumber>
        </recommendedName>
        <alternativeName>
            <fullName evidence="15">FAD pyrophosphorylase</fullName>
        </alternativeName>
        <alternativeName>
            <fullName evidence="15">FAD synthase</fullName>
        </alternativeName>
    </domain>
</protein>
<proteinExistence type="inferred from homology"/>
<dbReference type="SUPFAM" id="SSF52374">
    <property type="entry name" value="Nucleotidylyl transferase"/>
    <property type="match status" value="1"/>
</dbReference>
<dbReference type="InterPro" id="IPR023468">
    <property type="entry name" value="Riboflavin_kinase"/>
</dbReference>
<dbReference type="InterPro" id="IPR023465">
    <property type="entry name" value="Riboflavin_kinase_dom_sf"/>
</dbReference>
<comment type="catalytic activity">
    <reaction evidence="13 15">
        <text>riboflavin + ATP = FMN + ADP + H(+)</text>
        <dbReference type="Rhea" id="RHEA:14357"/>
        <dbReference type="ChEBI" id="CHEBI:15378"/>
        <dbReference type="ChEBI" id="CHEBI:30616"/>
        <dbReference type="ChEBI" id="CHEBI:57986"/>
        <dbReference type="ChEBI" id="CHEBI:58210"/>
        <dbReference type="ChEBI" id="CHEBI:456216"/>
        <dbReference type="EC" id="2.7.1.26"/>
    </reaction>
</comment>
<dbReference type="AlphaFoldDB" id="A0A402A323"/>
<dbReference type="RefSeq" id="WP_126580969.1">
    <property type="nucleotide sequence ID" value="NZ_BIFR01000001.1"/>
</dbReference>
<dbReference type="FunFam" id="2.40.30.30:FF:000003">
    <property type="entry name" value="Riboflavin biosynthesis protein"/>
    <property type="match status" value="1"/>
</dbReference>
<comment type="caution">
    <text evidence="17">The sequence shown here is derived from an EMBL/GenBank/DDBJ whole genome shotgun (WGS) entry which is preliminary data.</text>
</comment>
<dbReference type="EMBL" id="BIFR01000001">
    <property type="protein sequence ID" value="GCE13445.1"/>
    <property type="molecule type" value="Genomic_DNA"/>
</dbReference>
<comment type="catalytic activity">
    <reaction evidence="14 15">
        <text>FMN + ATP + H(+) = FAD + diphosphate</text>
        <dbReference type="Rhea" id="RHEA:17237"/>
        <dbReference type="ChEBI" id="CHEBI:15378"/>
        <dbReference type="ChEBI" id="CHEBI:30616"/>
        <dbReference type="ChEBI" id="CHEBI:33019"/>
        <dbReference type="ChEBI" id="CHEBI:57692"/>
        <dbReference type="ChEBI" id="CHEBI:58210"/>
        <dbReference type="EC" id="2.7.7.2"/>
    </reaction>
</comment>
<dbReference type="InterPro" id="IPR015865">
    <property type="entry name" value="Riboflavin_kinase_bac/euk"/>
</dbReference>
<comment type="similarity">
    <text evidence="15">Belongs to the ribF family.</text>
</comment>
<evidence type="ECO:0000256" key="10">
    <source>
        <dbReference type="ARBA" id="ARBA00022827"/>
    </source>
</evidence>
<sequence length="324" mass="36164">MNNNTMEYQTTLANNEPIAITIGNFDGIHLGHQQLLHKLRLQAQELHCRPVLVTFAPHTIIVVRPDIQAQFLTTLNEKLALAARYGQVADHIVITFTPEVAAMSAEEFMDALTQRFSIRGLIVGENFSLGHNRKGDVSFLKQYGQDHHIQVLGIPLEEAAEARISSTRIRTLVTEGQISEANALLGHPVIVDGVVSHGDKRGRLLGFPTANILPEPHKLLPANGVYAVYCSLHDGRAWRVEHDVSTYQGVVNIGVRPTFNGKERLVEAHLLDVDLDLYDQHLKIEFIERLRGEQRFSGVDALKAQIASDIQSARQILEIRRVSH</sequence>
<organism evidence="17 18">
    <name type="scientific">Tengunoibacter tsumagoiensis</name>
    <dbReference type="NCBI Taxonomy" id="2014871"/>
    <lineage>
        <taxon>Bacteria</taxon>
        <taxon>Bacillati</taxon>
        <taxon>Chloroflexota</taxon>
        <taxon>Ktedonobacteria</taxon>
        <taxon>Ktedonobacterales</taxon>
        <taxon>Dictyobacteraceae</taxon>
        <taxon>Tengunoibacter</taxon>
    </lineage>
</organism>
<dbReference type="GO" id="GO:0005524">
    <property type="term" value="F:ATP binding"/>
    <property type="evidence" value="ECO:0007669"/>
    <property type="project" value="UniProtKB-UniRule"/>
</dbReference>
<dbReference type="InterPro" id="IPR015864">
    <property type="entry name" value="FAD_synthase"/>
</dbReference>
<keyword evidence="11 15" id="KW-0067">ATP-binding</keyword>
<dbReference type="GO" id="GO:0009231">
    <property type="term" value="P:riboflavin biosynthetic process"/>
    <property type="evidence" value="ECO:0007669"/>
    <property type="project" value="InterPro"/>
</dbReference>
<dbReference type="UniPathway" id="UPA00276">
    <property type="reaction ID" value="UER00406"/>
</dbReference>
<evidence type="ECO:0000259" key="16">
    <source>
        <dbReference type="SMART" id="SM00904"/>
    </source>
</evidence>
<comment type="function">
    <text evidence="1">Catalyzes the phosphorylation of riboflavin to FMN followed by the adenylation of FMN to FAD.</text>
</comment>
<dbReference type="NCBIfam" id="TIGR00083">
    <property type="entry name" value="ribF"/>
    <property type="match status" value="1"/>
</dbReference>
<evidence type="ECO:0000256" key="14">
    <source>
        <dbReference type="ARBA" id="ARBA00049494"/>
    </source>
</evidence>
<feature type="domain" description="Riboflavin kinase" evidence="16">
    <location>
        <begin position="184"/>
        <end position="318"/>
    </location>
</feature>
<dbReference type="GO" id="GO:0006747">
    <property type="term" value="P:FAD biosynthetic process"/>
    <property type="evidence" value="ECO:0007669"/>
    <property type="project" value="UniProtKB-UniRule"/>
</dbReference>
<name>A0A402A323_9CHLR</name>
<evidence type="ECO:0000256" key="12">
    <source>
        <dbReference type="ARBA" id="ARBA00023268"/>
    </source>
</evidence>
<evidence type="ECO:0000256" key="5">
    <source>
        <dbReference type="ARBA" id="ARBA00022643"/>
    </source>
</evidence>
<keyword evidence="12" id="KW-0511">Multifunctional enzyme</keyword>
<dbReference type="EC" id="2.7.1.26" evidence="15"/>
<evidence type="ECO:0000256" key="2">
    <source>
        <dbReference type="ARBA" id="ARBA00004726"/>
    </source>
</evidence>
<evidence type="ECO:0000256" key="3">
    <source>
        <dbReference type="ARBA" id="ARBA00005201"/>
    </source>
</evidence>
<evidence type="ECO:0000256" key="6">
    <source>
        <dbReference type="ARBA" id="ARBA00022679"/>
    </source>
</evidence>
<dbReference type="Gene3D" id="2.40.30.30">
    <property type="entry name" value="Riboflavin kinase-like"/>
    <property type="match status" value="1"/>
</dbReference>
<dbReference type="FunFam" id="3.40.50.620:FF:000021">
    <property type="entry name" value="Riboflavin biosynthesis protein"/>
    <property type="match status" value="1"/>
</dbReference>
<keyword evidence="7 15" id="KW-0548">Nucleotidyltransferase</keyword>
<evidence type="ECO:0000313" key="17">
    <source>
        <dbReference type="EMBL" id="GCE13445.1"/>
    </source>
</evidence>
<dbReference type="NCBIfam" id="NF004160">
    <property type="entry name" value="PRK05627.1-3"/>
    <property type="match status" value="1"/>
</dbReference>
<dbReference type="Gene3D" id="3.40.50.620">
    <property type="entry name" value="HUPs"/>
    <property type="match status" value="1"/>
</dbReference>
<gene>
    <name evidence="17" type="ORF">KTT_33040</name>
</gene>
<keyword evidence="9 15" id="KW-0418">Kinase</keyword>
<keyword evidence="5 15" id="KW-0288">FMN</keyword>
<dbReference type="EC" id="2.7.7.2" evidence="15"/>